<dbReference type="InterPro" id="IPR012910">
    <property type="entry name" value="Plug_dom"/>
</dbReference>
<dbReference type="EMBL" id="BMWP01000045">
    <property type="protein sequence ID" value="GGW50543.1"/>
    <property type="molecule type" value="Genomic_DNA"/>
</dbReference>
<dbReference type="Pfam" id="PF13715">
    <property type="entry name" value="CarbopepD_reg_2"/>
    <property type="match status" value="1"/>
</dbReference>
<comment type="subcellular location">
    <subcellularLocation>
        <location evidence="1 7">Cell outer membrane</location>
        <topology evidence="1 7">Multi-pass membrane protein</topology>
    </subcellularLocation>
</comment>
<dbReference type="InterPro" id="IPR023997">
    <property type="entry name" value="TonB-dep_OMP_SusC/RagA_CS"/>
</dbReference>
<dbReference type="InterPro" id="IPR023996">
    <property type="entry name" value="TonB-dep_OMP_SusC/RagA"/>
</dbReference>
<keyword evidence="11" id="KW-1185">Reference proteome</keyword>
<keyword evidence="8" id="KW-0732">Signal</keyword>
<keyword evidence="4 7" id="KW-0812">Transmembrane</keyword>
<dbReference type="SUPFAM" id="SSF49464">
    <property type="entry name" value="Carboxypeptidase regulatory domain-like"/>
    <property type="match status" value="1"/>
</dbReference>
<reference evidence="10" key="2">
    <citation type="submission" date="2020-09" db="EMBL/GenBank/DDBJ databases">
        <authorList>
            <person name="Sun Q."/>
            <person name="Kim S."/>
        </authorList>
    </citation>
    <scope>NUCLEOTIDE SEQUENCE</scope>
    <source>
        <strain evidence="10">KCTC 12113</strain>
    </source>
</reference>
<evidence type="ECO:0000313" key="11">
    <source>
        <dbReference type="Proteomes" id="UP000634668"/>
    </source>
</evidence>
<dbReference type="NCBIfam" id="TIGR04056">
    <property type="entry name" value="OMP_RagA_SusC"/>
    <property type="match status" value="1"/>
</dbReference>
<sequence>MKKMYFLLLGMCFGAFSFLSAQTLTVSGTVTDANSVPIFGVNILEKNTNNGVVSDFDGNYTIIVNDPNGSLVFSYLGMKTVELKLEGRNQLNLIMEEDAANLEEVVVIGYGTSTRRDLTGSITSVSVENTPIALQPTTNVLQMLQGTTPGVNIGAISSAGGSPDLLIRGQNSINASNAPLIVLDGVIFDGSLNTIPNDDIATIDVLKDASSSAIYGSRAANGVIIITTKKGRSDKPTISFNHYTGVQDWTRVPEMKKGGEFIRWRRDNLELQGTEDLTLPQILSPKEYKAYNEGHQLNWFDEVTQFAPIQNYQMSVSGRTDKTNYYISGGLLNQHGVLDNDNYEKFNLTAKLDNDITNWLSIGLNMYYDSSDYSGASPQMSIATWYTPYSYKYIEGYDDVLDRYPTNSFLYNPYWGQPQFGEAGYYDDDLDKRWGIRGSGFLDIDIPFIKGLSYRLDYTQSRRVNDQGFFHHEFGEVNTDNPEEIENPDRFLNKAYGYKRTDTGNSWVLNNLLKYNNTFGDHRIDVLLGYTRDKTINEMVEFSGSDFSDAGTSVLGFYGLDLADPTKKGGKTSISEFSNVGYLSRINYSFNNKYHLTATYRRDGYSAFAEGSKFGGFPGVSVAWTVSEEGFMRNTLPKFEYLKLRASYGKNGNQGIGPYQTLANVGGGQTVFGDQTFNYSYPSSLANKSLSWETTTALNLGANFSFLDGRISGDIDLYKSETTDLLLNRNLPIITGYNSVRTNLGRVDNKGIEVTLNTINIKTPEFQWGTGVVFSLNRNKIASITGLDADGDGFEDDDIGNRWFIGKSLGAVYDYTVDGIVQTEDTEYINTYGFQPGDLKIRDINGEDEEGNLTGQPDGQITAADRSIIGYTAPNFRANMSNTLTYKNFQFYFDLNFVAGGGKDNYYLAQNRTAFQGTVPTVGNWLAGREYWMPDNQSNKVPRPNYGNPFGYGFWQSREFLRLQNVSLAYNFDNRVKDLLGVNELKLYVSGKNLFTKTNWVGLDPENAGTIGSSNPVMRTFTLGVNLSF</sequence>
<evidence type="ECO:0000256" key="4">
    <source>
        <dbReference type="ARBA" id="ARBA00022692"/>
    </source>
</evidence>
<dbReference type="NCBIfam" id="TIGR04057">
    <property type="entry name" value="SusC_RagA_signa"/>
    <property type="match status" value="1"/>
</dbReference>
<dbReference type="InterPro" id="IPR036942">
    <property type="entry name" value="Beta-barrel_TonB_sf"/>
</dbReference>
<dbReference type="SUPFAM" id="SSF56935">
    <property type="entry name" value="Porins"/>
    <property type="match status" value="1"/>
</dbReference>
<dbReference type="GO" id="GO:0009279">
    <property type="term" value="C:cell outer membrane"/>
    <property type="evidence" value="ECO:0007669"/>
    <property type="project" value="UniProtKB-SubCell"/>
</dbReference>
<keyword evidence="2 7" id="KW-0813">Transport</keyword>
<dbReference type="Proteomes" id="UP000634668">
    <property type="component" value="Unassembled WGS sequence"/>
</dbReference>
<feature type="chain" id="PRO_5037932039" evidence="8">
    <location>
        <begin position="22"/>
        <end position="1029"/>
    </location>
</feature>
<dbReference type="RefSeq" id="WP_026814876.1">
    <property type="nucleotide sequence ID" value="NZ_BMWP01000045.1"/>
</dbReference>
<name>A0A918MQE0_9FLAO</name>
<evidence type="ECO:0000256" key="1">
    <source>
        <dbReference type="ARBA" id="ARBA00004571"/>
    </source>
</evidence>
<dbReference type="InterPro" id="IPR008969">
    <property type="entry name" value="CarboxyPept-like_regulatory"/>
</dbReference>
<evidence type="ECO:0000256" key="3">
    <source>
        <dbReference type="ARBA" id="ARBA00022452"/>
    </source>
</evidence>
<keyword evidence="3 7" id="KW-1134">Transmembrane beta strand</keyword>
<dbReference type="Gene3D" id="2.40.170.20">
    <property type="entry name" value="TonB-dependent receptor, beta-barrel domain"/>
    <property type="match status" value="1"/>
</dbReference>
<evidence type="ECO:0000313" key="10">
    <source>
        <dbReference type="EMBL" id="GGW50543.1"/>
    </source>
</evidence>
<organism evidence="10 11">
    <name type="scientific">Arenibacter certesii</name>
    <dbReference type="NCBI Taxonomy" id="228955"/>
    <lineage>
        <taxon>Bacteria</taxon>
        <taxon>Pseudomonadati</taxon>
        <taxon>Bacteroidota</taxon>
        <taxon>Flavobacteriia</taxon>
        <taxon>Flavobacteriales</taxon>
        <taxon>Flavobacteriaceae</taxon>
        <taxon>Arenibacter</taxon>
    </lineage>
</organism>
<keyword evidence="6 7" id="KW-0998">Cell outer membrane</keyword>
<evidence type="ECO:0000259" key="9">
    <source>
        <dbReference type="Pfam" id="PF07715"/>
    </source>
</evidence>
<feature type="domain" description="TonB-dependent receptor plug" evidence="9">
    <location>
        <begin position="115"/>
        <end position="223"/>
    </location>
</feature>
<evidence type="ECO:0000256" key="5">
    <source>
        <dbReference type="ARBA" id="ARBA00023136"/>
    </source>
</evidence>
<evidence type="ECO:0000256" key="7">
    <source>
        <dbReference type="PROSITE-ProRule" id="PRU01360"/>
    </source>
</evidence>
<dbReference type="InterPro" id="IPR037066">
    <property type="entry name" value="Plug_dom_sf"/>
</dbReference>
<evidence type="ECO:0000256" key="2">
    <source>
        <dbReference type="ARBA" id="ARBA00022448"/>
    </source>
</evidence>
<protein>
    <submittedName>
        <fullName evidence="10">SusC/RagA family TonB-linked outer membrane protein</fullName>
    </submittedName>
</protein>
<reference evidence="10" key="1">
    <citation type="journal article" date="2014" name="Int. J. Syst. Evol. Microbiol.">
        <title>Complete genome sequence of Corynebacterium casei LMG S-19264T (=DSM 44701T), isolated from a smear-ripened cheese.</title>
        <authorList>
            <consortium name="US DOE Joint Genome Institute (JGI-PGF)"/>
            <person name="Walter F."/>
            <person name="Albersmeier A."/>
            <person name="Kalinowski J."/>
            <person name="Ruckert C."/>
        </authorList>
    </citation>
    <scope>NUCLEOTIDE SEQUENCE</scope>
    <source>
        <strain evidence="10">KCTC 12113</strain>
    </source>
</reference>
<keyword evidence="5 7" id="KW-0472">Membrane</keyword>
<dbReference type="PROSITE" id="PS52016">
    <property type="entry name" value="TONB_DEPENDENT_REC_3"/>
    <property type="match status" value="1"/>
</dbReference>
<evidence type="ECO:0000256" key="8">
    <source>
        <dbReference type="SAM" id="SignalP"/>
    </source>
</evidence>
<comment type="similarity">
    <text evidence="7">Belongs to the TonB-dependent receptor family.</text>
</comment>
<gene>
    <name evidence="10" type="ORF">GCM10007383_37940</name>
</gene>
<dbReference type="Gene3D" id="2.170.130.10">
    <property type="entry name" value="TonB-dependent receptor, plug domain"/>
    <property type="match status" value="1"/>
</dbReference>
<accession>A0A918MQE0</accession>
<feature type="signal peptide" evidence="8">
    <location>
        <begin position="1"/>
        <end position="21"/>
    </location>
</feature>
<dbReference type="Pfam" id="PF07715">
    <property type="entry name" value="Plug"/>
    <property type="match status" value="1"/>
</dbReference>
<proteinExistence type="inferred from homology"/>
<comment type="caution">
    <text evidence="10">The sequence shown here is derived from an EMBL/GenBank/DDBJ whole genome shotgun (WGS) entry which is preliminary data.</text>
</comment>
<dbReference type="InterPro" id="IPR039426">
    <property type="entry name" value="TonB-dep_rcpt-like"/>
</dbReference>
<dbReference type="AlphaFoldDB" id="A0A918MQE0"/>
<evidence type="ECO:0000256" key="6">
    <source>
        <dbReference type="ARBA" id="ARBA00023237"/>
    </source>
</evidence>